<dbReference type="NCBIfam" id="NF001933">
    <property type="entry name" value="PRK00711.1"/>
    <property type="match status" value="1"/>
</dbReference>
<reference evidence="5" key="1">
    <citation type="submission" date="2017-06" db="EMBL/GenBank/DDBJ databases">
        <title>Whole genome sequence of Laribacter hongkongensis LHGZ1.</title>
        <authorList>
            <person name="Chen D."/>
            <person name="Wu H."/>
            <person name="Chen J."/>
        </authorList>
    </citation>
    <scope>NUCLEOTIDE SEQUENCE [LARGE SCALE GENOMIC DNA]</scope>
    <source>
        <strain evidence="5">LHGZ1</strain>
    </source>
</reference>
<dbReference type="Proteomes" id="UP000197424">
    <property type="component" value="Chromosome"/>
</dbReference>
<evidence type="ECO:0000256" key="1">
    <source>
        <dbReference type="ARBA" id="ARBA00009410"/>
    </source>
</evidence>
<organism evidence="4 5">
    <name type="scientific">Laribacter hongkongensis</name>
    <dbReference type="NCBI Taxonomy" id="168471"/>
    <lineage>
        <taxon>Bacteria</taxon>
        <taxon>Pseudomonadati</taxon>
        <taxon>Pseudomonadota</taxon>
        <taxon>Betaproteobacteria</taxon>
        <taxon>Neisseriales</taxon>
        <taxon>Aquaspirillaceae</taxon>
        <taxon>Laribacter</taxon>
    </lineage>
</organism>
<keyword evidence="2" id="KW-0560">Oxidoreductase</keyword>
<accession>A0A248LHB3</accession>
<comment type="similarity">
    <text evidence="1">Belongs to the DadA oxidoreductase family.</text>
</comment>
<evidence type="ECO:0000256" key="2">
    <source>
        <dbReference type="ARBA" id="ARBA00023002"/>
    </source>
</evidence>
<dbReference type="GO" id="GO:0005886">
    <property type="term" value="C:plasma membrane"/>
    <property type="evidence" value="ECO:0007669"/>
    <property type="project" value="TreeGrafter"/>
</dbReference>
<dbReference type="EMBL" id="CP022115">
    <property type="protein sequence ID" value="ASJ23881.1"/>
    <property type="molecule type" value="Genomic_DNA"/>
</dbReference>
<dbReference type="Pfam" id="PF01266">
    <property type="entry name" value="DAO"/>
    <property type="match status" value="1"/>
</dbReference>
<dbReference type="Gene3D" id="3.30.9.10">
    <property type="entry name" value="D-Amino Acid Oxidase, subunit A, domain 2"/>
    <property type="match status" value="1"/>
</dbReference>
<dbReference type="OrthoDB" id="18526at2"/>
<proteinExistence type="inferred from homology"/>
<name>A0A248LHB3_9NEIS</name>
<evidence type="ECO:0000313" key="4">
    <source>
        <dbReference type="EMBL" id="ASJ23881.1"/>
    </source>
</evidence>
<evidence type="ECO:0000259" key="3">
    <source>
        <dbReference type="Pfam" id="PF01266"/>
    </source>
</evidence>
<dbReference type="GO" id="GO:0005737">
    <property type="term" value="C:cytoplasm"/>
    <property type="evidence" value="ECO:0007669"/>
    <property type="project" value="TreeGrafter"/>
</dbReference>
<dbReference type="SUPFAM" id="SSF51905">
    <property type="entry name" value="FAD/NAD(P)-binding domain"/>
    <property type="match status" value="1"/>
</dbReference>
<gene>
    <name evidence="4" type="ORF">LHGZ1_1050</name>
</gene>
<dbReference type="AlphaFoldDB" id="A0A248LHB3"/>
<dbReference type="Gene3D" id="3.50.50.60">
    <property type="entry name" value="FAD/NAD(P)-binding domain"/>
    <property type="match status" value="2"/>
</dbReference>
<dbReference type="SUPFAM" id="SSF54373">
    <property type="entry name" value="FAD-linked reductases, C-terminal domain"/>
    <property type="match status" value="1"/>
</dbReference>
<dbReference type="PANTHER" id="PTHR13847">
    <property type="entry name" value="SARCOSINE DEHYDROGENASE-RELATED"/>
    <property type="match status" value="1"/>
</dbReference>
<dbReference type="GO" id="GO:0055130">
    <property type="term" value="P:D-alanine catabolic process"/>
    <property type="evidence" value="ECO:0007669"/>
    <property type="project" value="TreeGrafter"/>
</dbReference>
<evidence type="ECO:0000313" key="5">
    <source>
        <dbReference type="Proteomes" id="UP000197424"/>
    </source>
</evidence>
<dbReference type="InterPro" id="IPR036188">
    <property type="entry name" value="FAD/NAD-bd_sf"/>
</dbReference>
<protein>
    <submittedName>
        <fullName evidence="4">Putative D-amino-acid dehydrogenase</fullName>
    </submittedName>
</protein>
<dbReference type="PANTHER" id="PTHR13847:SF280">
    <property type="entry name" value="D-AMINO ACID DEHYDROGENASE"/>
    <property type="match status" value="1"/>
</dbReference>
<feature type="domain" description="FAD dependent oxidoreductase" evidence="3">
    <location>
        <begin position="2"/>
        <end position="404"/>
    </location>
</feature>
<dbReference type="RefSeq" id="WP_088860377.1">
    <property type="nucleotide sequence ID" value="NZ_CP022115.1"/>
</dbReference>
<sequence length="421" mass="46387">MRVIVLGAGVTGVTSAWYLNRAGHEVVVVDRQSEAASETSFANGGQISVSQSEPWAQPHVLPQIVRWMGQEDAPLLFRLRLDPQQWKWGLRFLAECRPSRVTDNMRQMLLLGRYSRDALKALRQELHLEYEQQTQGIICLYESAKELNDASRSARFMADFGITRKVVSREELVRLEPALARIAPRLVGGTYCPDDESGNARLFTRQLASHCAARGVEFRFNTRINGLVRNGNRIEGVGVTGSDGQYHTLTGDAYVVTLGSFSSEITRTAGLDLPVYPTKGYSITVPVRDPAGAPSISLTDEAHRIVIARMGNQLRIAGTAEFGSGYTHHINPVRCEALARRGRELFGDALDWQQADNWSGLRPTTPGNVPLIGRARGLANLYLNTGHGTLGWTESCGSGQLVADVISGRRPEVDFRLCSQD</sequence>
<dbReference type="GO" id="GO:0008718">
    <property type="term" value="F:D-amino-acid dehydrogenase activity"/>
    <property type="evidence" value="ECO:0007669"/>
    <property type="project" value="TreeGrafter"/>
</dbReference>
<dbReference type="InterPro" id="IPR006076">
    <property type="entry name" value="FAD-dep_OxRdtase"/>
</dbReference>